<comment type="caution">
    <text evidence="2">The sequence shown here is derived from an EMBL/GenBank/DDBJ whole genome shotgun (WGS) entry which is preliminary data.</text>
</comment>
<keyword evidence="3" id="KW-1185">Reference proteome</keyword>
<feature type="transmembrane region" description="Helical" evidence="1">
    <location>
        <begin position="52"/>
        <end position="71"/>
    </location>
</feature>
<gene>
    <name evidence="2" type="ORF">ADUPG1_013245</name>
</gene>
<evidence type="ECO:0000313" key="3">
    <source>
        <dbReference type="Proteomes" id="UP001057375"/>
    </source>
</evidence>
<feature type="transmembrane region" description="Helical" evidence="1">
    <location>
        <begin position="126"/>
        <end position="149"/>
    </location>
</feature>
<feature type="transmembrane region" description="Helical" evidence="1">
    <location>
        <begin position="12"/>
        <end position="32"/>
    </location>
</feature>
<dbReference type="EMBL" id="BQXS01012637">
    <property type="protein sequence ID" value="GKT26120.1"/>
    <property type="molecule type" value="Genomic_DNA"/>
</dbReference>
<keyword evidence="1" id="KW-1133">Transmembrane helix</keyword>
<accession>A0ABQ5K2A6</accession>
<keyword evidence="1" id="KW-0812">Transmembrane</keyword>
<name>A0ABQ5K2A6_9EUKA</name>
<proteinExistence type="predicted"/>
<dbReference type="Proteomes" id="UP001057375">
    <property type="component" value="Unassembled WGS sequence"/>
</dbReference>
<feature type="transmembrane region" description="Helical" evidence="1">
    <location>
        <begin position="92"/>
        <end position="114"/>
    </location>
</feature>
<evidence type="ECO:0000256" key="1">
    <source>
        <dbReference type="SAM" id="Phobius"/>
    </source>
</evidence>
<organism evidence="2 3">
    <name type="scientific">Aduncisulcus paluster</name>
    <dbReference type="NCBI Taxonomy" id="2918883"/>
    <lineage>
        <taxon>Eukaryota</taxon>
        <taxon>Metamonada</taxon>
        <taxon>Carpediemonas-like organisms</taxon>
        <taxon>Aduncisulcus</taxon>
    </lineage>
</organism>
<evidence type="ECO:0000313" key="2">
    <source>
        <dbReference type="EMBL" id="GKT26120.1"/>
    </source>
</evidence>
<reference evidence="2" key="1">
    <citation type="submission" date="2022-03" db="EMBL/GenBank/DDBJ databases">
        <title>Draft genome sequence of Aduncisulcus paluster, a free-living microaerophilic Fornicata.</title>
        <authorList>
            <person name="Yuyama I."/>
            <person name="Kume K."/>
            <person name="Tamura T."/>
            <person name="Inagaki Y."/>
            <person name="Hashimoto T."/>
        </authorList>
    </citation>
    <scope>NUCLEOTIDE SEQUENCE</scope>
    <source>
        <strain evidence="2">NY0171</strain>
    </source>
</reference>
<keyword evidence="1" id="KW-0472">Membrane</keyword>
<protein>
    <submittedName>
        <fullName evidence="2">Uncharacterized protein</fullName>
    </submittedName>
</protein>
<sequence>MCIFFASIPLACIYGLFIPLILYAIPMAWDYLSATEDNPTWIPWEYAIVRRIFWFSAISSVGGIVGIAYATKYRKDNDLDDPKAGCCVKFSSVPGSFAGVTLLLQCQGVYILFSLFDDFYADYVKYLWWAIIGLSIISVLKAIGCGVSSHNYQIEKLKKPAATEMQAPVRSVNEVFVQPQVGGYELRGTNFV</sequence>